<protein>
    <submittedName>
        <fullName evidence="1">Uncharacterized protein</fullName>
    </submittedName>
</protein>
<organism evidence="1 2">
    <name type="scientific">Rugamonas apoptosis</name>
    <dbReference type="NCBI Taxonomy" id="2758570"/>
    <lineage>
        <taxon>Bacteria</taxon>
        <taxon>Pseudomonadati</taxon>
        <taxon>Pseudomonadota</taxon>
        <taxon>Betaproteobacteria</taxon>
        <taxon>Burkholderiales</taxon>
        <taxon>Oxalobacteraceae</taxon>
        <taxon>Telluria group</taxon>
        <taxon>Rugamonas</taxon>
    </lineage>
</organism>
<dbReference type="AlphaFoldDB" id="A0A7W2FF43"/>
<proteinExistence type="predicted"/>
<reference evidence="1 2" key="1">
    <citation type="submission" date="2020-07" db="EMBL/GenBank/DDBJ databases">
        <title>Novel species isolated from subtropical streams in China.</title>
        <authorList>
            <person name="Lu H."/>
        </authorList>
    </citation>
    <scope>NUCLEOTIDE SEQUENCE [LARGE SCALE GENOMIC DNA]</scope>
    <source>
        <strain evidence="1 2">LX47W</strain>
    </source>
</reference>
<evidence type="ECO:0000313" key="1">
    <source>
        <dbReference type="EMBL" id="MBA5690531.1"/>
    </source>
</evidence>
<dbReference type="EMBL" id="JACEZU010000019">
    <property type="protein sequence ID" value="MBA5690531.1"/>
    <property type="molecule type" value="Genomic_DNA"/>
</dbReference>
<dbReference type="RefSeq" id="WP_182157336.1">
    <property type="nucleotide sequence ID" value="NZ_JACEZU010000019.1"/>
</dbReference>
<comment type="caution">
    <text evidence="1">The sequence shown here is derived from an EMBL/GenBank/DDBJ whole genome shotgun (WGS) entry which is preliminary data.</text>
</comment>
<accession>A0A7W2FF43</accession>
<dbReference type="Proteomes" id="UP000573499">
    <property type="component" value="Unassembled WGS sequence"/>
</dbReference>
<evidence type="ECO:0000313" key="2">
    <source>
        <dbReference type="Proteomes" id="UP000573499"/>
    </source>
</evidence>
<sequence length="50" mass="5711">MQVLITKKTLSKVKTSFGSHLMLARKRELPALRTERADPDSQVQMPLFVL</sequence>
<gene>
    <name evidence="1" type="ORF">H3H39_26185</name>
</gene>
<keyword evidence="2" id="KW-1185">Reference proteome</keyword>
<name>A0A7W2FF43_9BURK</name>